<dbReference type="STRING" id="293826.Amet_4756"/>
<dbReference type="HOGENOM" id="CLU_1544419_0_0_9"/>
<dbReference type="OrthoDB" id="1953894at2"/>
<dbReference type="eggNOG" id="ENOG5033CH3">
    <property type="taxonomic scope" value="Bacteria"/>
</dbReference>
<organism evidence="2 3">
    <name type="scientific">Alkaliphilus metalliredigens (strain QYMF)</name>
    <dbReference type="NCBI Taxonomy" id="293826"/>
    <lineage>
        <taxon>Bacteria</taxon>
        <taxon>Bacillati</taxon>
        <taxon>Bacillota</taxon>
        <taxon>Clostridia</taxon>
        <taxon>Peptostreptococcales</taxon>
        <taxon>Natronincolaceae</taxon>
        <taxon>Alkaliphilus</taxon>
    </lineage>
</organism>
<evidence type="ECO:0000313" key="2">
    <source>
        <dbReference type="EMBL" id="ABR50822.1"/>
    </source>
</evidence>
<keyword evidence="3" id="KW-1185">Reference proteome</keyword>
<proteinExistence type="predicted"/>
<name>A6TXA4_ALKMQ</name>
<reference evidence="3" key="1">
    <citation type="journal article" date="2016" name="Genome Announc.">
        <title>Complete genome sequence of Alkaliphilus metalliredigens strain QYMF, an alkaliphilic and metal-reducing bacterium isolated from borax-contaminated leachate ponds.</title>
        <authorList>
            <person name="Hwang C."/>
            <person name="Copeland A."/>
            <person name="Lucas S."/>
            <person name="Lapidus A."/>
            <person name="Barry K."/>
            <person name="Detter J.C."/>
            <person name="Glavina Del Rio T."/>
            <person name="Hammon N."/>
            <person name="Israni S."/>
            <person name="Dalin E."/>
            <person name="Tice H."/>
            <person name="Pitluck S."/>
            <person name="Chertkov O."/>
            <person name="Brettin T."/>
            <person name="Bruce D."/>
            <person name="Han C."/>
            <person name="Schmutz J."/>
            <person name="Larimer F."/>
            <person name="Land M.L."/>
            <person name="Hauser L."/>
            <person name="Kyrpides N."/>
            <person name="Mikhailova N."/>
            <person name="Ye Q."/>
            <person name="Zhou J."/>
            <person name="Richardson P."/>
            <person name="Fields M.W."/>
        </authorList>
    </citation>
    <scope>NUCLEOTIDE SEQUENCE [LARGE SCALE GENOMIC DNA]</scope>
    <source>
        <strain evidence="3">QYMF</strain>
    </source>
</reference>
<sequence length="173" mass="19262">MIKKVIAGTVMIVLISASGAVVYANPDQVNYSNVNIEEIKETERPFQVISPVRNVTTTKKNMILTFTASEGTTVTIDVYHNSNEDGETENFVQIGETIEMEVGSLERRTISVELQKGKNKITFKAIQPNGTKHEEVRFVMLKDIEEVQQEVNESISGNSTAQTIQNILNTGRE</sequence>
<dbReference type="KEGG" id="amt:Amet_4756"/>
<accession>A6TXA4</accession>
<gene>
    <name evidence="2" type="ordered locus">Amet_4756</name>
</gene>
<feature type="signal peptide" evidence="1">
    <location>
        <begin position="1"/>
        <end position="23"/>
    </location>
</feature>
<dbReference type="AlphaFoldDB" id="A6TXA4"/>
<evidence type="ECO:0000256" key="1">
    <source>
        <dbReference type="SAM" id="SignalP"/>
    </source>
</evidence>
<dbReference type="EMBL" id="CP000724">
    <property type="protein sequence ID" value="ABR50822.1"/>
    <property type="molecule type" value="Genomic_DNA"/>
</dbReference>
<evidence type="ECO:0000313" key="3">
    <source>
        <dbReference type="Proteomes" id="UP000001572"/>
    </source>
</evidence>
<keyword evidence="1" id="KW-0732">Signal</keyword>
<dbReference type="Proteomes" id="UP000001572">
    <property type="component" value="Chromosome"/>
</dbReference>
<feature type="chain" id="PRO_5039469236" evidence="1">
    <location>
        <begin position="24"/>
        <end position="173"/>
    </location>
</feature>
<dbReference type="RefSeq" id="WP_012065707.1">
    <property type="nucleotide sequence ID" value="NC_009633.1"/>
</dbReference>
<protein>
    <submittedName>
        <fullName evidence="2">Uncharacterized protein</fullName>
    </submittedName>
</protein>